<accession>A0AAV4JJK8</accession>
<proteinExistence type="predicted"/>
<feature type="transmembrane region" description="Helical" evidence="1">
    <location>
        <begin position="100"/>
        <end position="125"/>
    </location>
</feature>
<dbReference type="Proteomes" id="UP000762676">
    <property type="component" value="Unassembled WGS sequence"/>
</dbReference>
<feature type="transmembrane region" description="Helical" evidence="1">
    <location>
        <begin position="76"/>
        <end position="94"/>
    </location>
</feature>
<name>A0AAV4JJK8_9GAST</name>
<evidence type="ECO:0000313" key="2">
    <source>
        <dbReference type="EMBL" id="GFS21207.1"/>
    </source>
</evidence>
<keyword evidence="1" id="KW-1133">Transmembrane helix</keyword>
<protein>
    <submittedName>
        <fullName evidence="2">Transcription factor with AP2 domain(S), putative (ApiAP2)</fullName>
    </submittedName>
</protein>
<keyword evidence="1" id="KW-0472">Membrane</keyword>
<organism evidence="2 3">
    <name type="scientific">Elysia marginata</name>
    <dbReference type="NCBI Taxonomy" id="1093978"/>
    <lineage>
        <taxon>Eukaryota</taxon>
        <taxon>Metazoa</taxon>
        <taxon>Spiralia</taxon>
        <taxon>Lophotrochozoa</taxon>
        <taxon>Mollusca</taxon>
        <taxon>Gastropoda</taxon>
        <taxon>Heterobranchia</taxon>
        <taxon>Euthyneura</taxon>
        <taxon>Panpulmonata</taxon>
        <taxon>Sacoglossa</taxon>
        <taxon>Placobranchoidea</taxon>
        <taxon>Plakobranchidae</taxon>
        <taxon>Elysia</taxon>
    </lineage>
</organism>
<dbReference type="EMBL" id="BMAT01003158">
    <property type="protein sequence ID" value="GFS21207.1"/>
    <property type="molecule type" value="Genomic_DNA"/>
</dbReference>
<comment type="caution">
    <text evidence="2">The sequence shown here is derived from an EMBL/GenBank/DDBJ whole genome shotgun (WGS) entry which is preliminary data.</text>
</comment>
<dbReference type="AlphaFoldDB" id="A0AAV4JJK8"/>
<keyword evidence="1" id="KW-0812">Transmembrane</keyword>
<evidence type="ECO:0000313" key="3">
    <source>
        <dbReference type="Proteomes" id="UP000762676"/>
    </source>
</evidence>
<gene>
    <name evidence="2" type="ORF">ElyMa_001589100</name>
</gene>
<keyword evidence="3" id="KW-1185">Reference proteome</keyword>
<reference evidence="2 3" key="1">
    <citation type="journal article" date="2021" name="Elife">
        <title>Chloroplast acquisition without the gene transfer in kleptoplastic sea slugs, Plakobranchus ocellatus.</title>
        <authorList>
            <person name="Maeda T."/>
            <person name="Takahashi S."/>
            <person name="Yoshida T."/>
            <person name="Shimamura S."/>
            <person name="Takaki Y."/>
            <person name="Nagai Y."/>
            <person name="Toyoda A."/>
            <person name="Suzuki Y."/>
            <person name="Arimoto A."/>
            <person name="Ishii H."/>
            <person name="Satoh N."/>
            <person name="Nishiyama T."/>
            <person name="Hasebe M."/>
            <person name="Maruyama T."/>
            <person name="Minagawa J."/>
            <person name="Obokata J."/>
            <person name="Shigenobu S."/>
        </authorList>
    </citation>
    <scope>NUCLEOTIDE SEQUENCE [LARGE SCALE GENOMIC DNA]</scope>
</reference>
<evidence type="ECO:0000256" key="1">
    <source>
        <dbReference type="SAM" id="Phobius"/>
    </source>
</evidence>
<sequence>MKLTLMMATTFMPQKWLDTSECDENKRDDNLIPVGVQHPLHRLHHDPRKHPLPWLRETLGSIHFINSTVTLSSTHFLGYIATLGSIHFLGYIVTLGSIHFLGYIATLGSIHFLGYIATLGSIHFIDYIEILCY</sequence>